<dbReference type="PANTHER" id="PTHR42982:SF1">
    <property type="entry name" value="SEC-INDEPENDENT PROTEIN TRANSLOCASE PROTEIN TATA"/>
    <property type="match status" value="1"/>
</dbReference>
<gene>
    <name evidence="9" type="ORF">NSED_04300</name>
</gene>
<keyword evidence="2" id="KW-0813">Transport</keyword>
<evidence type="ECO:0000256" key="3">
    <source>
        <dbReference type="ARBA" id="ARBA00022692"/>
    </source>
</evidence>
<accession>K0BE90</accession>
<dbReference type="eggNOG" id="arCOG02694">
    <property type="taxonomic scope" value="Archaea"/>
</dbReference>
<keyword evidence="6" id="KW-0811">Translocation</keyword>
<dbReference type="KEGG" id="nir:NSED_04300"/>
<dbReference type="Gene3D" id="1.20.5.3310">
    <property type="match status" value="1"/>
</dbReference>
<comment type="subcellular location">
    <subcellularLocation>
        <location evidence="1">Membrane</location>
        <topology evidence="1">Single-pass membrane protein</topology>
    </subcellularLocation>
</comment>
<dbReference type="PATRIC" id="fig|1229909.8.peg.930"/>
<dbReference type="STRING" id="1229909.NSED_04300"/>
<dbReference type="RefSeq" id="WP_014965038.1">
    <property type="nucleotide sequence ID" value="NC_018656.1"/>
</dbReference>
<dbReference type="GeneID" id="13696655"/>
<proteinExistence type="predicted"/>
<evidence type="ECO:0000256" key="5">
    <source>
        <dbReference type="ARBA" id="ARBA00022989"/>
    </source>
</evidence>
<dbReference type="PANTHER" id="PTHR42982">
    <property type="entry name" value="SEC-INDEPENDENT PROTEIN TRANSLOCASE PROTEIN TATA"/>
    <property type="match status" value="1"/>
</dbReference>
<evidence type="ECO:0000313" key="10">
    <source>
        <dbReference type="Proteomes" id="UP000006100"/>
    </source>
</evidence>
<dbReference type="GO" id="GO:0016020">
    <property type="term" value="C:membrane"/>
    <property type="evidence" value="ECO:0007669"/>
    <property type="project" value="UniProtKB-ARBA"/>
</dbReference>
<dbReference type="Pfam" id="PF02416">
    <property type="entry name" value="TatA_B_E"/>
    <property type="match status" value="1"/>
</dbReference>
<keyword evidence="3 8" id="KW-0812">Transmembrane</keyword>
<dbReference type="InterPro" id="IPR003369">
    <property type="entry name" value="TatA/B/E"/>
</dbReference>
<name>K0BE90_9ARCH</name>
<evidence type="ECO:0000256" key="6">
    <source>
        <dbReference type="ARBA" id="ARBA00023010"/>
    </source>
</evidence>
<dbReference type="GO" id="GO:0015031">
    <property type="term" value="P:protein transport"/>
    <property type="evidence" value="ECO:0007669"/>
    <property type="project" value="UniProtKB-KW"/>
</dbReference>
<evidence type="ECO:0000256" key="2">
    <source>
        <dbReference type="ARBA" id="ARBA00022448"/>
    </source>
</evidence>
<dbReference type="HOGENOM" id="CLU_086034_6_2_2"/>
<dbReference type="AlphaFoldDB" id="K0BE90"/>
<reference evidence="9 10" key="1">
    <citation type="journal article" date="2012" name="J. Bacteriol.">
        <title>Draft Genome Sequence of an Ammonia-Oxidizing Archaeon, "Candidatus Nitrosopumilus sediminis" AR2, from Svalbard in the Arctic Circle.</title>
        <authorList>
            <person name="Park S.J."/>
            <person name="Kim J.G."/>
            <person name="Jung M.Y."/>
            <person name="Kim S.J."/>
            <person name="Cha I.T."/>
            <person name="Ghai R."/>
            <person name="Martin-Cuadrado A.B."/>
            <person name="Rodriguez-Valera F."/>
            <person name="Rhee S.K."/>
        </authorList>
    </citation>
    <scope>NUCLEOTIDE SEQUENCE [LARGE SCALE GENOMIC DNA]</scope>
    <source>
        <strain evidence="9 10">AR2</strain>
    </source>
</reference>
<evidence type="ECO:0000313" key="9">
    <source>
        <dbReference type="EMBL" id="AFS82666.1"/>
    </source>
</evidence>
<keyword evidence="10" id="KW-1185">Reference proteome</keyword>
<keyword evidence="7 8" id="KW-0472">Membrane</keyword>
<keyword evidence="4" id="KW-0653">Protein transport</keyword>
<dbReference type="Proteomes" id="UP000006100">
    <property type="component" value="Chromosome"/>
</dbReference>
<dbReference type="EMBL" id="CP003843">
    <property type="protein sequence ID" value="AFS82666.1"/>
    <property type="molecule type" value="Genomic_DNA"/>
</dbReference>
<organism evidence="9 10">
    <name type="scientific">Candidatus Nitrosopumilus sediminis</name>
    <dbReference type="NCBI Taxonomy" id="1229909"/>
    <lineage>
        <taxon>Archaea</taxon>
        <taxon>Nitrososphaerota</taxon>
        <taxon>Nitrososphaeria</taxon>
        <taxon>Nitrosopumilales</taxon>
        <taxon>Nitrosopumilaceae</taxon>
        <taxon>Nitrosopumilus</taxon>
    </lineage>
</organism>
<evidence type="ECO:0000256" key="1">
    <source>
        <dbReference type="ARBA" id="ARBA00004167"/>
    </source>
</evidence>
<evidence type="ECO:0000256" key="4">
    <source>
        <dbReference type="ARBA" id="ARBA00022927"/>
    </source>
</evidence>
<evidence type="ECO:0000256" key="8">
    <source>
        <dbReference type="SAM" id="Phobius"/>
    </source>
</evidence>
<sequence>MLGSTEIIVLVVVIGVLIFGAKKIPELAKTFGKAKGEFEKGKIEADKELKEFKEEKSKSD</sequence>
<evidence type="ECO:0000256" key="7">
    <source>
        <dbReference type="ARBA" id="ARBA00023136"/>
    </source>
</evidence>
<protein>
    <submittedName>
        <fullName evidence="9">Sec-independent translocation protein mttA/Hcf106</fullName>
    </submittedName>
</protein>
<feature type="transmembrane region" description="Helical" evidence="8">
    <location>
        <begin position="6"/>
        <end position="25"/>
    </location>
</feature>
<keyword evidence="5 8" id="KW-1133">Transmembrane helix</keyword>